<gene>
    <name evidence="7 8" type="primary">rsmH</name>
    <name evidence="8" type="ORF">HGG69_02240</name>
</gene>
<dbReference type="Pfam" id="PF01795">
    <property type="entry name" value="Methyltransf_5"/>
    <property type="match status" value="1"/>
</dbReference>
<dbReference type="GO" id="GO:0005737">
    <property type="term" value="C:cytoplasm"/>
    <property type="evidence" value="ECO:0007669"/>
    <property type="project" value="UniProtKB-SubCell"/>
</dbReference>
<evidence type="ECO:0000313" key="8">
    <source>
        <dbReference type="EMBL" id="QJG67282.1"/>
    </source>
</evidence>
<comment type="function">
    <text evidence="7">Specifically methylates the N4 position of cytidine in position 1402 (C1402) of 16S rRNA.</text>
</comment>
<keyword evidence="4 7" id="KW-0489">Methyltransferase</keyword>
<keyword evidence="9" id="KW-1185">Reference proteome</keyword>
<comment type="similarity">
    <text evidence="1 7">Belongs to the methyltransferase superfamily. RsmH family.</text>
</comment>
<dbReference type="PIRSF" id="PIRSF004486">
    <property type="entry name" value="MraW"/>
    <property type="match status" value="1"/>
</dbReference>
<dbReference type="InterPro" id="IPR029063">
    <property type="entry name" value="SAM-dependent_MTases_sf"/>
</dbReference>
<keyword evidence="2 7" id="KW-0963">Cytoplasm</keyword>
<dbReference type="AlphaFoldDB" id="A0A858U4B1"/>
<sequence length="300" mass="34496">MDQLHIPVLLNESIDALEIKQDGIYVDLTLGRAGHSSKILEKLTNGHLYCFDKDMSAIETGRQRLQKINNNFTIIKSDFRYLTDELAEHNVYSVDGILADLGVSSPQLDDAERGFSYSKEAKLDMRMDRDQDFTAYDVVNNYSLEQLNRIFINNADVKLAKRVAKAIVDNRPINTTLELTEVIKNAYPAAILRQKNPCRAIYQAIRIEVNNEFESLQEMLQKSLNLLKVNGKLAIITFHSIEDRIVKNFFKSLRLESETYKLPVQIDEPYKFKKITVSNTEKETNYRARSATLRVLTKLK</sequence>
<reference evidence="8 9" key="1">
    <citation type="submission" date="2020-04" db="EMBL/GenBank/DDBJ databases">
        <title>Novel Mycoplasma species detected in Phocoena phocoena (harbor porpoise) from the USA.</title>
        <authorList>
            <person name="Volokhov D.V."/>
        </authorList>
    </citation>
    <scope>NUCLEOTIDE SEQUENCE [LARGE SCALE GENOMIC DNA]</scope>
    <source>
        <strain evidence="8 9">Phocoena C-264-GEN</strain>
    </source>
</reference>
<comment type="catalytic activity">
    <reaction evidence="7">
        <text>cytidine(1402) in 16S rRNA + S-adenosyl-L-methionine = N(4)-methylcytidine(1402) in 16S rRNA + S-adenosyl-L-homocysteine + H(+)</text>
        <dbReference type="Rhea" id="RHEA:42928"/>
        <dbReference type="Rhea" id="RHEA-COMP:10286"/>
        <dbReference type="Rhea" id="RHEA-COMP:10287"/>
        <dbReference type="ChEBI" id="CHEBI:15378"/>
        <dbReference type="ChEBI" id="CHEBI:57856"/>
        <dbReference type="ChEBI" id="CHEBI:59789"/>
        <dbReference type="ChEBI" id="CHEBI:74506"/>
        <dbReference type="ChEBI" id="CHEBI:82748"/>
        <dbReference type="EC" id="2.1.1.199"/>
    </reaction>
</comment>
<dbReference type="Gene3D" id="1.10.150.170">
    <property type="entry name" value="Putative methyltransferase TM0872, insert domain"/>
    <property type="match status" value="1"/>
</dbReference>
<keyword evidence="3 7" id="KW-0698">rRNA processing</keyword>
<proteinExistence type="inferred from homology"/>
<evidence type="ECO:0000256" key="4">
    <source>
        <dbReference type="ARBA" id="ARBA00022603"/>
    </source>
</evidence>
<dbReference type="Proteomes" id="UP000501060">
    <property type="component" value="Chromosome"/>
</dbReference>
<feature type="binding site" evidence="7">
    <location>
        <position position="52"/>
    </location>
    <ligand>
        <name>S-adenosyl-L-methionine</name>
        <dbReference type="ChEBI" id="CHEBI:59789"/>
    </ligand>
</feature>
<keyword evidence="5 7" id="KW-0808">Transferase</keyword>
<evidence type="ECO:0000256" key="1">
    <source>
        <dbReference type="ARBA" id="ARBA00010396"/>
    </source>
</evidence>
<evidence type="ECO:0000256" key="5">
    <source>
        <dbReference type="ARBA" id="ARBA00022679"/>
    </source>
</evidence>
<dbReference type="PANTHER" id="PTHR11265">
    <property type="entry name" value="S-ADENOSYL-METHYLTRANSFERASE MRAW"/>
    <property type="match status" value="1"/>
</dbReference>
<evidence type="ECO:0000256" key="6">
    <source>
        <dbReference type="ARBA" id="ARBA00022691"/>
    </source>
</evidence>
<dbReference type="PANTHER" id="PTHR11265:SF0">
    <property type="entry name" value="12S RRNA N4-METHYLCYTIDINE METHYLTRANSFERASE"/>
    <property type="match status" value="1"/>
</dbReference>
<evidence type="ECO:0000256" key="7">
    <source>
        <dbReference type="HAMAP-Rule" id="MF_01007"/>
    </source>
</evidence>
<dbReference type="HAMAP" id="MF_01007">
    <property type="entry name" value="16SrRNA_methyltr_H"/>
    <property type="match status" value="1"/>
</dbReference>
<feature type="binding site" evidence="7">
    <location>
        <position position="100"/>
    </location>
    <ligand>
        <name>S-adenosyl-L-methionine</name>
        <dbReference type="ChEBI" id="CHEBI:59789"/>
    </ligand>
</feature>
<name>A0A858U4B1_9MOLU</name>
<dbReference type="EMBL" id="CP051481">
    <property type="protein sequence ID" value="QJG67282.1"/>
    <property type="molecule type" value="Genomic_DNA"/>
</dbReference>
<comment type="subcellular location">
    <subcellularLocation>
        <location evidence="7">Cytoplasm</location>
    </subcellularLocation>
</comment>
<evidence type="ECO:0000256" key="2">
    <source>
        <dbReference type="ARBA" id="ARBA00022490"/>
    </source>
</evidence>
<dbReference type="NCBIfam" id="TIGR00006">
    <property type="entry name" value="16S rRNA (cytosine(1402)-N(4))-methyltransferase RsmH"/>
    <property type="match status" value="1"/>
</dbReference>
<organism evidence="8 9">
    <name type="scientific">Mycoplasma phocoenae</name>
    <dbReference type="NCBI Taxonomy" id="754517"/>
    <lineage>
        <taxon>Bacteria</taxon>
        <taxon>Bacillati</taxon>
        <taxon>Mycoplasmatota</taxon>
        <taxon>Mollicutes</taxon>
        <taxon>Mycoplasmataceae</taxon>
        <taxon>Mycoplasma</taxon>
    </lineage>
</organism>
<dbReference type="SUPFAM" id="SSF81799">
    <property type="entry name" value="Putative methyltransferase TM0872, insert domain"/>
    <property type="match status" value="1"/>
</dbReference>
<feature type="binding site" evidence="7">
    <location>
        <position position="79"/>
    </location>
    <ligand>
        <name>S-adenosyl-L-methionine</name>
        <dbReference type="ChEBI" id="CHEBI:59789"/>
    </ligand>
</feature>
<dbReference type="SUPFAM" id="SSF53335">
    <property type="entry name" value="S-adenosyl-L-methionine-dependent methyltransferases"/>
    <property type="match status" value="1"/>
</dbReference>
<dbReference type="KEGG" id="mphe:HGG69_02240"/>
<evidence type="ECO:0000313" key="9">
    <source>
        <dbReference type="Proteomes" id="UP000501060"/>
    </source>
</evidence>
<dbReference type="InterPro" id="IPR002903">
    <property type="entry name" value="RsmH"/>
</dbReference>
<protein>
    <recommendedName>
        <fullName evidence="7">Ribosomal RNA small subunit methyltransferase H</fullName>
        <ecNumber evidence="7">2.1.1.199</ecNumber>
    </recommendedName>
    <alternativeName>
        <fullName evidence="7">16S rRNA m(4)C1402 methyltransferase</fullName>
    </alternativeName>
    <alternativeName>
        <fullName evidence="7">rRNA (cytosine-N(4)-)-methyltransferase RsmH</fullName>
    </alternativeName>
</protein>
<evidence type="ECO:0000256" key="3">
    <source>
        <dbReference type="ARBA" id="ARBA00022552"/>
    </source>
</evidence>
<dbReference type="GO" id="GO:0071424">
    <property type="term" value="F:rRNA (cytosine-N4-)-methyltransferase activity"/>
    <property type="evidence" value="ECO:0007669"/>
    <property type="project" value="UniProtKB-UniRule"/>
</dbReference>
<feature type="binding site" evidence="7">
    <location>
        <position position="107"/>
    </location>
    <ligand>
        <name>S-adenosyl-L-methionine</name>
        <dbReference type="ChEBI" id="CHEBI:59789"/>
    </ligand>
</feature>
<dbReference type="InterPro" id="IPR023397">
    <property type="entry name" value="SAM-dep_MeTrfase_MraW_recog"/>
</dbReference>
<dbReference type="EC" id="2.1.1.199" evidence="7"/>
<accession>A0A858U4B1</accession>
<dbReference type="GO" id="GO:0070475">
    <property type="term" value="P:rRNA base methylation"/>
    <property type="evidence" value="ECO:0007669"/>
    <property type="project" value="UniProtKB-UniRule"/>
</dbReference>
<dbReference type="Gene3D" id="3.40.50.150">
    <property type="entry name" value="Vaccinia Virus protein VP39"/>
    <property type="match status" value="1"/>
</dbReference>
<keyword evidence="6 7" id="KW-0949">S-adenosyl-L-methionine</keyword>
<feature type="binding site" evidence="7">
    <location>
        <begin position="33"/>
        <end position="35"/>
    </location>
    <ligand>
        <name>S-adenosyl-L-methionine</name>
        <dbReference type="ChEBI" id="CHEBI:59789"/>
    </ligand>
</feature>